<feature type="domain" description="G" evidence="3">
    <location>
        <begin position="231"/>
        <end position="322"/>
    </location>
</feature>
<accession>A0A409YHV7</accession>
<comment type="caution">
    <text evidence="4">The sequence shown here is derived from an EMBL/GenBank/DDBJ whole genome shotgun (WGS) entry which is preliminary data.</text>
</comment>
<feature type="coiled-coil region" evidence="1">
    <location>
        <begin position="455"/>
        <end position="517"/>
    </location>
</feature>
<keyword evidence="5" id="KW-1185">Reference proteome</keyword>
<protein>
    <recommendedName>
        <fullName evidence="3">G domain-containing protein</fullName>
    </recommendedName>
</protein>
<dbReference type="InterPro" id="IPR006073">
    <property type="entry name" value="GTP-bd"/>
</dbReference>
<dbReference type="Gene3D" id="3.40.50.300">
    <property type="entry name" value="P-loop containing nucleotide triphosphate hydrolases"/>
    <property type="match status" value="1"/>
</dbReference>
<name>A0A409YHV7_9AGAR</name>
<gene>
    <name evidence="4" type="ORF">CVT24_002160</name>
</gene>
<dbReference type="InterPro" id="IPR027417">
    <property type="entry name" value="P-loop_NTPase"/>
</dbReference>
<dbReference type="Proteomes" id="UP000284842">
    <property type="component" value="Unassembled WGS sequence"/>
</dbReference>
<evidence type="ECO:0000256" key="2">
    <source>
        <dbReference type="SAM" id="MobiDB-lite"/>
    </source>
</evidence>
<keyword evidence="1" id="KW-0175">Coiled coil</keyword>
<organism evidence="4 5">
    <name type="scientific">Panaeolus cyanescens</name>
    <dbReference type="NCBI Taxonomy" id="181874"/>
    <lineage>
        <taxon>Eukaryota</taxon>
        <taxon>Fungi</taxon>
        <taxon>Dikarya</taxon>
        <taxon>Basidiomycota</taxon>
        <taxon>Agaricomycotina</taxon>
        <taxon>Agaricomycetes</taxon>
        <taxon>Agaricomycetidae</taxon>
        <taxon>Agaricales</taxon>
        <taxon>Agaricineae</taxon>
        <taxon>Galeropsidaceae</taxon>
        <taxon>Panaeolus</taxon>
    </lineage>
</organism>
<sequence>MVLRRGRGTWWCFIFTSQYLQHDNRTSYKSTTLGIGLPTDNRSPSNRRSTSDLQQHPQTQTQNPQTPVLILTHILASPHPRSASLTNASAPLTPLHPSPQASTSSSLTVTLSSLTTTASSSTDLISSQVLARPQSPKMPVASASHTTAGVPRVLCLYFPPSNHRTFTPECSNWKPNLNSKPFPSLHKTDIMSQDSQSSNNTVKYSNLRITGTISVAPTVVAPRGQWDKTIIILMGPTGSGKSSFIEALNSRSGSGPLGIAKDQLEGVTQEVIPYHVRNLMVGGFESGRLNQRRVYIIDTPGFADPRLSELQVLEGIKEWRNECNKEHHIRALYFHPITEIRMASSKRDCMDVLKSFWGVHNTPTVTLVTTMWDTLRPEKRPAAEERFERLTADHWGVRLVRAWLEIPQIREHLRIMSILNTAGVLKSGTGVRVYGIPEAEGYGLAKPSTGMPVVEELLRERIDRLNQERQAIDEDLRDLSIQGSGNEDLLRILTQDRKNASELLERFTSELEQYTREKTPLPVISDSTPTQTARQNLFWKSKQWLKSHRQRAFKKISRSTQ</sequence>
<feature type="compositionally biased region" description="Polar residues" evidence="2">
    <location>
        <begin position="40"/>
        <end position="53"/>
    </location>
</feature>
<dbReference type="SUPFAM" id="SSF52540">
    <property type="entry name" value="P-loop containing nucleoside triphosphate hydrolases"/>
    <property type="match status" value="1"/>
</dbReference>
<dbReference type="AlphaFoldDB" id="A0A409YHV7"/>
<evidence type="ECO:0000259" key="3">
    <source>
        <dbReference type="Pfam" id="PF01926"/>
    </source>
</evidence>
<reference evidence="4 5" key="1">
    <citation type="journal article" date="2018" name="Evol. Lett.">
        <title>Horizontal gene cluster transfer increased hallucinogenic mushroom diversity.</title>
        <authorList>
            <person name="Reynolds H.T."/>
            <person name="Vijayakumar V."/>
            <person name="Gluck-Thaler E."/>
            <person name="Korotkin H.B."/>
            <person name="Matheny P.B."/>
            <person name="Slot J.C."/>
        </authorList>
    </citation>
    <scope>NUCLEOTIDE SEQUENCE [LARGE SCALE GENOMIC DNA]</scope>
    <source>
        <strain evidence="4 5">2629</strain>
    </source>
</reference>
<dbReference type="InParanoid" id="A0A409YHV7"/>
<evidence type="ECO:0000313" key="5">
    <source>
        <dbReference type="Proteomes" id="UP000284842"/>
    </source>
</evidence>
<dbReference type="EMBL" id="NHTK01001159">
    <property type="protein sequence ID" value="PPR02588.1"/>
    <property type="molecule type" value="Genomic_DNA"/>
</dbReference>
<dbReference type="OrthoDB" id="2130433at2759"/>
<evidence type="ECO:0000256" key="1">
    <source>
        <dbReference type="SAM" id="Coils"/>
    </source>
</evidence>
<feature type="compositionally biased region" description="Low complexity" evidence="2">
    <location>
        <begin position="54"/>
        <end position="65"/>
    </location>
</feature>
<dbReference type="Pfam" id="PF01926">
    <property type="entry name" value="MMR_HSR1"/>
    <property type="match status" value="1"/>
</dbReference>
<dbReference type="GO" id="GO:0005525">
    <property type="term" value="F:GTP binding"/>
    <property type="evidence" value="ECO:0007669"/>
    <property type="project" value="InterPro"/>
</dbReference>
<evidence type="ECO:0000313" key="4">
    <source>
        <dbReference type="EMBL" id="PPR02588.1"/>
    </source>
</evidence>
<proteinExistence type="predicted"/>
<feature type="region of interest" description="Disordered" evidence="2">
    <location>
        <begin position="31"/>
        <end position="65"/>
    </location>
</feature>
<feature type="region of interest" description="Disordered" evidence="2">
    <location>
        <begin position="80"/>
        <end position="104"/>
    </location>
</feature>